<dbReference type="SUPFAM" id="SSF52738">
    <property type="entry name" value="Methylesterase CheB, C-terminal domain"/>
    <property type="match status" value="1"/>
</dbReference>
<dbReference type="GO" id="GO:0000156">
    <property type="term" value="F:phosphorelay response regulator activity"/>
    <property type="evidence" value="ECO:0007669"/>
    <property type="project" value="InterPro"/>
</dbReference>
<dbReference type="GO" id="GO:0008984">
    <property type="term" value="F:protein-glutamate methylesterase activity"/>
    <property type="evidence" value="ECO:0007669"/>
    <property type="project" value="UniProtKB-EC"/>
</dbReference>
<dbReference type="CDD" id="cd16433">
    <property type="entry name" value="CheB"/>
    <property type="match status" value="1"/>
</dbReference>
<accession>A0A5P2CEP1</accession>
<dbReference type="Proteomes" id="UP000324015">
    <property type="component" value="Chromosome"/>
</dbReference>
<dbReference type="GO" id="GO:0006935">
    <property type="term" value="P:chemotaxis"/>
    <property type="evidence" value="ECO:0007669"/>
    <property type="project" value="UniProtKB-UniRule"/>
</dbReference>
<comment type="catalytic activity">
    <reaction evidence="3">
        <text>[protein]-L-glutamate 5-O-methyl ester + H2O = L-glutamyl-[protein] + methanol + H(+)</text>
        <dbReference type="Rhea" id="RHEA:23236"/>
        <dbReference type="Rhea" id="RHEA-COMP:10208"/>
        <dbReference type="Rhea" id="RHEA-COMP:10311"/>
        <dbReference type="ChEBI" id="CHEBI:15377"/>
        <dbReference type="ChEBI" id="CHEBI:15378"/>
        <dbReference type="ChEBI" id="CHEBI:17790"/>
        <dbReference type="ChEBI" id="CHEBI:29973"/>
        <dbReference type="ChEBI" id="CHEBI:82795"/>
        <dbReference type="EC" id="3.1.1.61"/>
    </reaction>
</comment>
<evidence type="ECO:0000259" key="5">
    <source>
        <dbReference type="PROSITE" id="PS50122"/>
    </source>
</evidence>
<dbReference type="PANTHER" id="PTHR42872:SF6">
    <property type="entry name" value="PROTEIN-GLUTAMATE METHYLESTERASE_PROTEIN-GLUTAMINE GLUTAMINASE"/>
    <property type="match status" value="1"/>
</dbReference>
<dbReference type="RefSeq" id="WP_150183729.1">
    <property type="nucleotide sequence ID" value="NZ_CP029191.1"/>
</dbReference>
<evidence type="ECO:0000256" key="1">
    <source>
        <dbReference type="ARBA" id="ARBA00022801"/>
    </source>
</evidence>
<evidence type="ECO:0000313" key="7">
    <source>
        <dbReference type="Proteomes" id="UP000324015"/>
    </source>
</evidence>
<dbReference type="GO" id="GO:0005737">
    <property type="term" value="C:cytoplasm"/>
    <property type="evidence" value="ECO:0007669"/>
    <property type="project" value="InterPro"/>
</dbReference>
<reference evidence="6 7" key="1">
    <citation type="submission" date="2018-05" db="EMBL/GenBank/DDBJ databases">
        <title>Streptomyces venezuelae.</title>
        <authorList>
            <person name="Kim W."/>
            <person name="Lee N."/>
            <person name="Cho B.-K."/>
        </authorList>
    </citation>
    <scope>NUCLEOTIDE SEQUENCE [LARGE SCALE GENOMIC DNA]</scope>
    <source>
        <strain evidence="6 7">ATCC 14585</strain>
    </source>
</reference>
<proteinExistence type="predicted"/>
<dbReference type="PROSITE" id="PS50122">
    <property type="entry name" value="CHEB"/>
    <property type="match status" value="1"/>
</dbReference>
<evidence type="ECO:0000256" key="4">
    <source>
        <dbReference type="PROSITE-ProRule" id="PRU00050"/>
    </source>
</evidence>
<organism evidence="6 7">
    <name type="scientific">Streptomyces venezuelae</name>
    <dbReference type="NCBI Taxonomy" id="54571"/>
    <lineage>
        <taxon>Bacteria</taxon>
        <taxon>Bacillati</taxon>
        <taxon>Actinomycetota</taxon>
        <taxon>Actinomycetes</taxon>
        <taxon>Kitasatosporales</taxon>
        <taxon>Streptomycetaceae</taxon>
        <taxon>Streptomyces</taxon>
    </lineage>
</organism>
<dbReference type="PANTHER" id="PTHR42872">
    <property type="entry name" value="PROTEIN-GLUTAMATE METHYLESTERASE/PROTEIN-GLUTAMINE GLUTAMINASE"/>
    <property type="match status" value="1"/>
</dbReference>
<dbReference type="InterPro" id="IPR035909">
    <property type="entry name" value="CheB_C"/>
</dbReference>
<keyword evidence="1 4" id="KW-0378">Hydrolase</keyword>
<keyword evidence="4" id="KW-0145">Chemotaxis</keyword>
<gene>
    <name evidence="6" type="ORF">DEJ49_09535</name>
</gene>
<dbReference type="AlphaFoldDB" id="A0A5P2CEP1"/>
<dbReference type="InterPro" id="IPR000673">
    <property type="entry name" value="Sig_transdc_resp-reg_Me-estase"/>
</dbReference>
<evidence type="ECO:0000256" key="3">
    <source>
        <dbReference type="ARBA" id="ARBA00048267"/>
    </source>
</evidence>
<evidence type="ECO:0000313" key="6">
    <source>
        <dbReference type="EMBL" id="QES41222.1"/>
    </source>
</evidence>
<protein>
    <recommendedName>
        <fullName evidence="2">protein-glutamate methylesterase</fullName>
        <ecNumber evidence="2">3.1.1.61</ecNumber>
    </recommendedName>
</protein>
<dbReference type="Pfam" id="PF01339">
    <property type="entry name" value="CheB_methylest"/>
    <property type="match status" value="1"/>
</dbReference>
<dbReference type="Gene3D" id="3.40.50.180">
    <property type="entry name" value="Methylesterase CheB, C-terminal domain"/>
    <property type="match status" value="1"/>
</dbReference>
<feature type="domain" description="CheB-type methylesterase" evidence="5">
    <location>
        <begin position="10"/>
        <end position="199"/>
    </location>
</feature>
<name>A0A5P2CEP1_STRVZ</name>
<dbReference type="EC" id="3.1.1.61" evidence="2"/>
<feature type="active site" evidence="4">
    <location>
        <position position="141"/>
    </location>
</feature>
<evidence type="ECO:0000256" key="2">
    <source>
        <dbReference type="ARBA" id="ARBA00039140"/>
    </source>
</evidence>
<feature type="active site" evidence="4">
    <location>
        <position position="48"/>
    </location>
</feature>
<dbReference type="EMBL" id="CP029191">
    <property type="protein sequence ID" value="QES41222.1"/>
    <property type="molecule type" value="Genomic_DNA"/>
</dbReference>
<sequence>MSASPRSQHPERAEAVLVAASAGGIGALTTLLGGLEASLPVPVLAAQHLRRSRESSIAAILSRATSLDVKLAEDGESLRAGTVYIAPPDHHLCVKNPKELSLSQAGPVNFARPAADPLFESAVRAFGPRIIACVLTGTDSDGALGVAEVKARGGTVIVQDPASAEFHGMPKAAVDTGFADYVLDLEDIAPTINRLLPVR</sequence>
<feature type="active site" evidence="4">
    <location>
        <position position="21"/>
    </location>
</feature>